<evidence type="ECO:0000259" key="2">
    <source>
        <dbReference type="Pfam" id="PF01738"/>
    </source>
</evidence>
<evidence type="ECO:0000256" key="1">
    <source>
        <dbReference type="SAM" id="MobiDB-lite"/>
    </source>
</evidence>
<dbReference type="SUPFAM" id="SSF52540">
    <property type="entry name" value="P-loop containing nucleoside triphosphate hydrolases"/>
    <property type="match status" value="1"/>
</dbReference>
<protein>
    <recommendedName>
        <fullName evidence="6">Dienelactone hydrolase domain-containing protein</fullName>
    </recommendedName>
</protein>
<dbReference type="OrthoDB" id="17560at2759"/>
<proteinExistence type="predicted"/>
<evidence type="ECO:0000259" key="3">
    <source>
        <dbReference type="Pfam" id="PF25000"/>
    </source>
</evidence>
<keyword evidence="5" id="KW-1185">Reference proteome</keyword>
<comment type="caution">
    <text evidence="4">The sequence shown here is derived from an EMBL/GenBank/DDBJ whole genome shotgun (WGS) entry which is preliminary data.</text>
</comment>
<dbReference type="InterPro" id="IPR056681">
    <property type="entry name" value="DUF7779"/>
</dbReference>
<dbReference type="InterPro" id="IPR029058">
    <property type="entry name" value="AB_hydrolase_fold"/>
</dbReference>
<dbReference type="EMBL" id="JAANBB010000671">
    <property type="protein sequence ID" value="KAF7536460.1"/>
    <property type="molecule type" value="Genomic_DNA"/>
</dbReference>
<dbReference type="PANTHER" id="PTHR17630:SF105">
    <property type="entry name" value="DIENELACTONE HYDROLASE FAMILY PROTEIN (AFU_ORTHOLOGUE AFUA_4G08790)"/>
    <property type="match status" value="1"/>
</dbReference>
<dbReference type="Gene3D" id="3.40.50.300">
    <property type="entry name" value="P-loop containing nucleotide triphosphate hydrolases"/>
    <property type="match status" value="1"/>
</dbReference>
<dbReference type="GO" id="GO:0016787">
    <property type="term" value="F:hydrolase activity"/>
    <property type="evidence" value="ECO:0007669"/>
    <property type="project" value="InterPro"/>
</dbReference>
<dbReference type="Pfam" id="PF25000">
    <property type="entry name" value="DUF7779"/>
    <property type="match status" value="1"/>
</dbReference>
<feature type="region of interest" description="Disordered" evidence="1">
    <location>
        <begin position="188"/>
        <end position="209"/>
    </location>
</feature>
<dbReference type="InterPro" id="IPR027417">
    <property type="entry name" value="P-loop_NTPase"/>
</dbReference>
<evidence type="ECO:0000313" key="5">
    <source>
        <dbReference type="Proteomes" id="UP000722485"/>
    </source>
</evidence>
<feature type="domain" description="DUF7779" evidence="3">
    <location>
        <begin position="673"/>
        <end position="765"/>
    </location>
</feature>
<feature type="domain" description="Dienelactone hydrolase" evidence="2">
    <location>
        <begin position="906"/>
        <end position="1150"/>
    </location>
</feature>
<dbReference type="Proteomes" id="UP000722485">
    <property type="component" value="Unassembled WGS sequence"/>
</dbReference>
<reference evidence="4" key="1">
    <citation type="submission" date="2020-03" db="EMBL/GenBank/DDBJ databases">
        <title>Draft Genome Sequence of Cylindrodendrum hubeiense.</title>
        <authorList>
            <person name="Buettner E."/>
            <person name="Kellner H."/>
        </authorList>
    </citation>
    <scope>NUCLEOTIDE SEQUENCE</scope>
    <source>
        <strain evidence="4">IHI 201604</strain>
    </source>
</reference>
<dbReference type="InterPro" id="IPR002925">
    <property type="entry name" value="Dienelactn_hydro"/>
</dbReference>
<feature type="compositionally biased region" description="Basic and acidic residues" evidence="1">
    <location>
        <begin position="247"/>
        <end position="261"/>
    </location>
</feature>
<evidence type="ECO:0000313" key="4">
    <source>
        <dbReference type="EMBL" id="KAF7536460.1"/>
    </source>
</evidence>
<dbReference type="Pfam" id="PF01738">
    <property type="entry name" value="DLH"/>
    <property type="match status" value="1"/>
</dbReference>
<accession>A0A9P5L2K6</accession>
<dbReference type="SUPFAM" id="SSF53474">
    <property type="entry name" value="alpha/beta-Hydrolases"/>
    <property type="match status" value="1"/>
</dbReference>
<dbReference type="GO" id="GO:0043531">
    <property type="term" value="F:ADP binding"/>
    <property type="evidence" value="ECO:0007669"/>
    <property type="project" value="InterPro"/>
</dbReference>
<sequence>MTNVGKDMSMIEGEELDQLFDQYATVPSDAGLGYKFTDAVSLGWVPGLYQEDYDPFLAVNIFGKEETVGIFTLKHTATEDEGYEQRAFDMMKAAFEYHDYYRRSSSLFLNITRDGRVSKVGDGGAADEGAADKRPTITPGEIEGLKAILRSRVKVLRTGQPIALDTDASTRMHMEAVTEAEELEAQLSMENQRPDQPLDEWDDNRREGQTVSVTEPIACQHISTFPTWSARVLLAKWTKIVFDKDKAPASHQKKVEQEPKRHASSSGTDATRRRQPKHPIYLTTDVSLKGASWIVFDREIHDSADAQLQSYSISLKSTSTATIMREDWPHRHGPSAQEKIQGIQLSAISSSKQQRQPAAFRALRMDRLGREVAHSQFRDNNTIHQGDVHGDVHHHHLPHPPSAQPAVRIIPYPRNEDVVHRPDLISRLDTLLPRTSKYCSAALWGLGGSGKTQIALDYAYRQSNDGGCSVYWVHADSEATFEHDYQAIAKKLDIDPMLKGEDLLTAVRSRIEAEQNWVLIIDNADDLTLFGVGQAAEQKTNLYKYIPQGTVLWTSRDERIVGTLVGAPRGIEVARMSVDEAQTLFKTTQARGTSGFEMETALLMKELQWLPLAISQAGAYMRRTSTPVREYLHLLAQDKQRWSILKTTESDRHRRPGVPNSVLETWGISINRIQQESKMAHRILHVIAFLDNQNIPHEILAAAIAYNNEDCKNLVKDPDELEVIQAITRLKEYSFVRPRQTNDDSRSYETHKLVQEATRYDLRQEIFGKKHPDTIRSMANLAVTYHMQGRYDEAELIEVKDQVIPRQRILSMARDLTASHCPRVGQLKATGFQPLQLFKSSGVLLRECVPIELDRINIGILTAHYHSLPSTNRIAPSSTAMSCPACFEGSVHEGQPRGKDIKLHGLDAYVTEPADGRQAKAVIVVIPDAFGWEFVNIRLLADKYADKGDYKVYVPDFMNGQAAPLWMMDKLVAANQTGNYLAKAYHIFGAICAFIPFIIRNGIAKTFPVVTGFFEQLRKEEGATLPIGAAGFCWGGKHVILLAHGAEIDGKPLIDAGFAGHPSFLDLPGDIEKVTLPVSIAVGDKDNQIKVHHTPKIKELLEGKHEGAKGVIRVYEDATHGFALRAALDMEDLAKKATEAEDQCISWFNAQFKIGS</sequence>
<feature type="region of interest" description="Disordered" evidence="1">
    <location>
        <begin position="247"/>
        <end position="279"/>
    </location>
</feature>
<dbReference type="PANTHER" id="PTHR17630">
    <property type="entry name" value="DIENELACTONE HYDROLASE"/>
    <property type="match status" value="1"/>
</dbReference>
<dbReference type="Gene3D" id="1.25.40.10">
    <property type="entry name" value="Tetratricopeptide repeat domain"/>
    <property type="match status" value="1"/>
</dbReference>
<evidence type="ECO:0008006" key="6">
    <source>
        <dbReference type="Google" id="ProtNLM"/>
    </source>
</evidence>
<name>A0A9P5L2K6_9HYPO</name>
<dbReference type="Gene3D" id="3.40.50.1820">
    <property type="entry name" value="alpha/beta hydrolase"/>
    <property type="match status" value="1"/>
</dbReference>
<gene>
    <name evidence="4" type="ORF">G7Z17_g13043</name>
</gene>
<organism evidence="4 5">
    <name type="scientific">Cylindrodendrum hubeiense</name>
    <dbReference type="NCBI Taxonomy" id="595255"/>
    <lineage>
        <taxon>Eukaryota</taxon>
        <taxon>Fungi</taxon>
        <taxon>Dikarya</taxon>
        <taxon>Ascomycota</taxon>
        <taxon>Pezizomycotina</taxon>
        <taxon>Sordariomycetes</taxon>
        <taxon>Hypocreomycetidae</taxon>
        <taxon>Hypocreales</taxon>
        <taxon>Nectriaceae</taxon>
        <taxon>Cylindrodendrum</taxon>
    </lineage>
</organism>
<dbReference type="InterPro" id="IPR011990">
    <property type="entry name" value="TPR-like_helical_dom_sf"/>
</dbReference>
<dbReference type="AlphaFoldDB" id="A0A9P5L2K6"/>